<dbReference type="InterPro" id="IPR000873">
    <property type="entry name" value="AMP-dep_synth/lig_dom"/>
</dbReference>
<evidence type="ECO:0000313" key="6">
    <source>
        <dbReference type="Proteomes" id="UP000075885"/>
    </source>
</evidence>
<name>A0A182PL24_9DIPT</name>
<dbReference type="InterPro" id="IPR020845">
    <property type="entry name" value="AMP-binding_CS"/>
</dbReference>
<evidence type="ECO:0000313" key="5">
    <source>
        <dbReference type="EnsemblMetazoa" id="AEPI007641-PA"/>
    </source>
</evidence>
<reference evidence="6" key="1">
    <citation type="submission" date="2013-03" db="EMBL/GenBank/DDBJ databases">
        <title>The Genome Sequence of Anopheles epiroticus epiroticus2.</title>
        <authorList>
            <consortium name="The Broad Institute Genomics Platform"/>
            <person name="Neafsey D.E."/>
            <person name="Howell P."/>
            <person name="Walker B."/>
            <person name="Young S.K."/>
            <person name="Zeng Q."/>
            <person name="Gargeya S."/>
            <person name="Fitzgerald M."/>
            <person name="Haas B."/>
            <person name="Abouelleil A."/>
            <person name="Allen A.W."/>
            <person name="Alvarado L."/>
            <person name="Arachchi H.M."/>
            <person name="Berlin A.M."/>
            <person name="Chapman S.B."/>
            <person name="Gainer-Dewar J."/>
            <person name="Goldberg J."/>
            <person name="Griggs A."/>
            <person name="Gujja S."/>
            <person name="Hansen M."/>
            <person name="Howarth C."/>
            <person name="Imamovic A."/>
            <person name="Ireland A."/>
            <person name="Larimer J."/>
            <person name="McCowan C."/>
            <person name="Murphy C."/>
            <person name="Pearson M."/>
            <person name="Poon T.W."/>
            <person name="Priest M."/>
            <person name="Roberts A."/>
            <person name="Saif S."/>
            <person name="Shea T."/>
            <person name="Sisk P."/>
            <person name="Sykes S."/>
            <person name="Wortman J."/>
            <person name="Nusbaum C."/>
            <person name="Birren B."/>
        </authorList>
    </citation>
    <scope>NUCLEOTIDE SEQUENCE [LARGE SCALE GENOMIC DNA]</scope>
    <source>
        <strain evidence="6">Epiroticus2</strain>
    </source>
</reference>
<feature type="domain" description="AMP-binding enzyme C-terminal" evidence="4">
    <location>
        <begin position="458"/>
        <end position="536"/>
    </location>
</feature>
<keyword evidence="2" id="KW-0576">Peroxisome</keyword>
<dbReference type="InterPro" id="IPR042099">
    <property type="entry name" value="ANL_N_sf"/>
</dbReference>
<dbReference type="PROSITE" id="PS00455">
    <property type="entry name" value="AMP_BINDING"/>
    <property type="match status" value="1"/>
</dbReference>
<dbReference type="FunFam" id="3.40.50.12780:FF:000025">
    <property type="entry name" value="luciferin 4-monooxygenase"/>
    <property type="match status" value="1"/>
</dbReference>
<dbReference type="SUPFAM" id="SSF56801">
    <property type="entry name" value="Acetyl-CoA synthetase-like"/>
    <property type="match status" value="1"/>
</dbReference>
<dbReference type="STRING" id="199890.A0A182PL24"/>
<dbReference type="Gene3D" id="3.30.300.30">
    <property type="match status" value="1"/>
</dbReference>
<dbReference type="InterPro" id="IPR045851">
    <property type="entry name" value="AMP-bd_C_sf"/>
</dbReference>
<dbReference type="GO" id="GO:0046949">
    <property type="term" value="P:fatty-acyl-CoA biosynthetic process"/>
    <property type="evidence" value="ECO:0007669"/>
    <property type="project" value="TreeGrafter"/>
</dbReference>
<dbReference type="EnsemblMetazoa" id="AEPI007641-RA">
    <property type="protein sequence ID" value="AEPI007641-PA"/>
    <property type="gene ID" value="AEPI007641"/>
</dbReference>
<dbReference type="VEuPathDB" id="VectorBase:AEPI007641"/>
<organism evidence="5 6">
    <name type="scientific">Anopheles epiroticus</name>
    <dbReference type="NCBI Taxonomy" id="199890"/>
    <lineage>
        <taxon>Eukaryota</taxon>
        <taxon>Metazoa</taxon>
        <taxon>Ecdysozoa</taxon>
        <taxon>Arthropoda</taxon>
        <taxon>Hexapoda</taxon>
        <taxon>Insecta</taxon>
        <taxon>Pterygota</taxon>
        <taxon>Neoptera</taxon>
        <taxon>Endopterygota</taxon>
        <taxon>Diptera</taxon>
        <taxon>Nematocera</taxon>
        <taxon>Culicoidea</taxon>
        <taxon>Culicidae</taxon>
        <taxon>Anophelinae</taxon>
        <taxon>Anopheles</taxon>
    </lineage>
</organism>
<evidence type="ECO:0000256" key="1">
    <source>
        <dbReference type="ARBA" id="ARBA00004275"/>
    </source>
</evidence>
<comment type="subcellular location">
    <subcellularLocation>
        <location evidence="1">Peroxisome</location>
    </subcellularLocation>
</comment>
<dbReference type="InterPro" id="IPR025110">
    <property type="entry name" value="AMP-bd_C"/>
</dbReference>
<dbReference type="Pfam" id="PF13193">
    <property type="entry name" value="AMP-binding_C"/>
    <property type="match status" value="1"/>
</dbReference>
<evidence type="ECO:0000259" key="3">
    <source>
        <dbReference type="Pfam" id="PF00501"/>
    </source>
</evidence>
<dbReference type="Pfam" id="PF00501">
    <property type="entry name" value="AMP-binding"/>
    <property type="match status" value="1"/>
</dbReference>
<evidence type="ECO:0008006" key="7">
    <source>
        <dbReference type="Google" id="ProtNLM"/>
    </source>
</evidence>
<reference evidence="5" key="2">
    <citation type="submission" date="2020-05" db="UniProtKB">
        <authorList>
            <consortium name="EnsemblMetazoa"/>
        </authorList>
    </citation>
    <scope>IDENTIFICATION</scope>
    <source>
        <strain evidence="5">Epiroticus2</strain>
    </source>
</reference>
<sequence length="560" mass="61675">MDSKGIRRGHSSRYDPVTHIWAGLPTPPLFNIHQSVGQLILSTLQRSDPEHVTQICADLDRGRTVSCREMYLRTVRIAEHLAQLGYGKDTPMAAMASRNGEHVAPVMFACFALGIPINPLDTAFNVADFVHMFSVTRPVLVFCESDILDVVREAAKRASINPECILFEDRVKGYKHVLDLLEPTGTEDLFVPATIEDPSSHIAAILCSSGTTGLSKGVSYSHAFCIANMPSLWHMTPSDCLLAFSSLYWLSGFASLIIGTVAQATRLITREPYTPELAVDMMQRHHVTIAFFSPYQSNLLVHEPLLTKANLPLLRLLLCGGARVSKQLYQSLRRCLPSHTSIQIGYGMSESCLISLTDDNYRDDCVGTLQARAEARIVDAETGQHGLCPGEPGEIMLRVQIPFMGYYGNPAATAEIIGPDRWIRTGDIGYFDEDGHLYVIDRKKDIIKYAGNQISPTELEVLAKQMPGVLECCVVGLPAEGTDLPAALVIRAPGDVGDSITADKVRHYVDQQVSDSKRLRGGVYFTEEMPLTPSGKIVRRKCLEIVQNIRKSMEQTGCLG</sequence>
<protein>
    <recommendedName>
        <fullName evidence="7">AMP-dependent synthetase/ligase domain-containing protein</fullName>
    </recommendedName>
</protein>
<evidence type="ECO:0000259" key="4">
    <source>
        <dbReference type="Pfam" id="PF13193"/>
    </source>
</evidence>
<dbReference type="GO" id="GO:0004467">
    <property type="term" value="F:long-chain fatty acid-CoA ligase activity"/>
    <property type="evidence" value="ECO:0007669"/>
    <property type="project" value="TreeGrafter"/>
</dbReference>
<dbReference type="Proteomes" id="UP000075885">
    <property type="component" value="Unassembled WGS sequence"/>
</dbReference>
<keyword evidence="6" id="KW-1185">Reference proteome</keyword>
<dbReference type="Gene3D" id="3.40.50.12780">
    <property type="entry name" value="N-terminal domain of ligase-like"/>
    <property type="match status" value="1"/>
</dbReference>
<feature type="domain" description="AMP-dependent synthetase/ligase" evidence="3">
    <location>
        <begin position="53"/>
        <end position="407"/>
    </location>
</feature>
<proteinExistence type="predicted"/>
<evidence type="ECO:0000256" key="2">
    <source>
        <dbReference type="ARBA" id="ARBA00023140"/>
    </source>
</evidence>
<dbReference type="AlphaFoldDB" id="A0A182PL24"/>
<accession>A0A182PL24</accession>
<dbReference type="PANTHER" id="PTHR24096">
    <property type="entry name" value="LONG-CHAIN-FATTY-ACID--COA LIGASE"/>
    <property type="match status" value="1"/>
</dbReference>
<dbReference type="PANTHER" id="PTHR24096:SF353">
    <property type="entry name" value="GH16244P-RELATED"/>
    <property type="match status" value="1"/>
</dbReference>
<dbReference type="GO" id="GO:0005777">
    <property type="term" value="C:peroxisome"/>
    <property type="evidence" value="ECO:0007669"/>
    <property type="project" value="UniProtKB-SubCell"/>
</dbReference>